<sequence>MLVYLKNMMRIDWPLSLKDGEIQGAKVRMVKHDLLIIDHIVSP</sequence>
<comment type="caution">
    <text evidence="1">The sequence shown here is derived from an EMBL/GenBank/DDBJ whole genome shotgun (WGS) entry which is preliminary data.</text>
</comment>
<dbReference type="Proteomes" id="UP000031970">
    <property type="component" value="Unassembled WGS sequence"/>
</dbReference>
<organism evidence="1 2">
    <name type="scientific">Bacillus subtilis subsp. subtilis</name>
    <dbReference type="NCBI Taxonomy" id="135461"/>
    <lineage>
        <taxon>Bacteria</taxon>
        <taxon>Bacillati</taxon>
        <taxon>Bacillota</taxon>
        <taxon>Bacilli</taxon>
        <taxon>Bacillales</taxon>
        <taxon>Bacillaceae</taxon>
        <taxon>Bacillus</taxon>
    </lineage>
</organism>
<dbReference type="AlphaFoldDB" id="A0ABD4A0X2"/>
<evidence type="ECO:0000313" key="2">
    <source>
        <dbReference type="Proteomes" id="UP000031970"/>
    </source>
</evidence>
<protein>
    <submittedName>
        <fullName evidence="1">Uncharacterized protein</fullName>
    </submittedName>
</protein>
<name>A0ABD4A0X2_BACIU</name>
<dbReference type="EMBL" id="JSXS01000004">
    <property type="protein sequence ID" value="KIL33953.1"/>
    <property type="molecule type" value="Genomic_DNA"/>
</dbReference>
<evidence type="ECO:0000313" key="1">
    <source>
        <dbReference type="EMBL" id="KIL33953.1"/>
    </source>
</evidence>
<accession>A0ABD4A0X2</accession>
<gene>
    <name evidence="1" type="ORF">B4067_1573</name>
</gene>
<proteinExistence type="predicted"/>
<reference evidence="1 2" key="1">
    <citation type="submission" date="2014-11" db="EMBL/GenBank/DDBJ databases">
        <title>Draft Genome Sequences of Nine Bacillus subtilis Strains that Form Spores with High Heat-Resistance.</title>
        <authorList>
            <person name="Krawcyk A.O."/>
            <person name="Berendsen E.M."/>
            <person name="de Jong A."/>
            <person name="Holsappel S."/>
            <person name="Eijlander R.T."/>
            <person name="Wells-Bennik M."/>
            <person name="Kuipers O.P."/>
        </authorList>
    </citation>
    <scope>NUCLEOTIDE SEQUENCE [LARGE SCALE GENOMIC DNA]</scope>
    <source>
        <strain evidence="1 2">B4067</strain>
    </source>
</reference>